<evidence type="ECO:0000313" key="14">
    <source>
        <dbReference type="Proteomes" id="UP000664534"/>
    </source>
</evidence>
<evidence type="ECO:0000256" key="10">
    <source>
        <dbReference type="ARBA" id="ARBA00023128"/>
    </source>
</evidence>
<comment type="caution">
    <text evidence="12">Lacks conserved residue(s) required for the propagation of feature annotation.</text>
</comment>
<comment type="similarity">
    <text evidence="2 12">Belongs to the PAM17 family.</text>
</comment>
<dbReference type="Pfam" id="PF08566">
    <property type="entry name" value="Pam17"/>
    <property type="match status" value="1"/>
</dbReference>
<keyword evidence="5 12" id="KW-0999">Mitochondrion inner membrane</keyword>
<gene>
    <name evidence="13" type="primary">PAM17</name>
    <name evidence="13" type="ORF">IMSHALPRED_010151</name>
</gene>
<evidence type="ECO:0000256" key="4">
    <source>
        <dbReference type="ARBA" id="ARBA00022692"/>
    </source>
</evidence>
<keyword evidence="3 12" id="KW-0813">Transport</keyword>
<dbReference type="GO" id="GO:0001405">
    <property type="term" value="C:PAM complex, Tim23 associated import motor"/>
    <property type="evidence" value="ECO:0007669"/>
    <property type="project" value="UniProtKB-UniRule"/>
</dbReference>
<protein>
    <recommendedName>
        <fullName evidence="12">Presequence translocated-associated motor subunit PAM17</fullName>
    </recommendedName>
</protein>
<organism evidence="13 14">
    <name type="scientific">Imshaugia aleurites</name>
    <dbReference type="NCBI Taxonomy" id="172621"/>
    <lineage>
        <taxon>Eukaryota</taxon>
        <taxon>Fungi</taxon>
        <taxon>Dikarya</taxon>
        <taxon>Ascomycota</taxon>
        <taxon>Pezizomycotina</taxon>
        <taxon>Lecanoromycetes</taxon>
        <taxon>OSLEUM clade</taxon>
        <taxon>Lecanoromycetidae</taxon>
        <taxon>Lecanorales</taxon>
        <taxon>Lecanorineae</taxon>
        <taxon>Parmeliaceae</taxon>
        <taxon>Imshaugia</taxon>
    </lineage>
</organism>
<keyword evidence="7" id="KW-0809">Transit peptide</keyword>
<comment type="subunit">
    <text evidence="12">Component of the PAM complex.</text>
</comment>
<evidence type="ECO:0000313" key="13">
    <source>
        <dbReference type="EMBL" id="CAF9935232.1"/>
    </source>
</evidence>
<evidence type="ECO:0000256" key="11">
    <source>
        <dbReference type="ARBA" id="ARBA00023136"/>
    </source>
</evidence>
<evidence type="ECO:0000256" key="12">
    <source>
        <dbReference type="RuleBase" id="RU367146"/>
    </source>
</evidence>
<dbReference type="PANTHER" id="PTHR28021:SF1">
    <property type="entry name" value="PRESEQUENCE TRANSLOCATED-ASSOCIATED MOTOR SUBUNIT PAM17, MITOCHONDRIAL"/>
    <property type="match status" value="1"/>
</dbReference>
<dbReference type="InterPro" id="IPR013875">
    <property type="entry name" value="Pam17"/>
</dbReference>
<comment type="subcellular location">
    <subcellularLocation>
        <location evidence="1 12">Mitochondrion inner membrane</location>
        <topology evidence="1 12">Multi-pass membrane protein</topology>
    </subcellularLocation>
</comment>
<proteinExistence type="inferred from homology"/>
<evidence type="ECO:0000256" key="7">
    <source>
        <dbReference type="ARBA" id="ARBA00022946"/>
    </source>
</evidence>
<dbReference type="AlphaFoldDB" id="A0A8H3G230"/>
<comment type="caution">
    <text evidence="13">The sequence shown here is derived from an EMBL/GenBank/DDBJ whole genome shotgun (WGS) entry which is preliminary data.</text>
</comment>
<accession>A0A8H3G230</accession>
<evidence type="ECO:0000256" key="3">
    <source>
        <dbReference type="ARBA" id="ARBA00022448"/>
    </source>
</evidence>
<keyword evidence="11 12" id="KW-0472">Membrane</keyword>
<dbReference type="PANTHER" id="PTHR28021">
    <property type="entry name" value="PRESEQUENCE TRANSLOCATED-ASSOCIATED MOTOR SUBUNIT PAM17, MITOCHONDRIAL"/>
    <property type="match status" value="1"/>
</dbReference>
<evidence type="ECO:0000256" key="1">
    <source>
        <dbReference type="ARBA" id="ARBA00004448"/>
    </source>
</evidence>
<reference evidence="13" key="1">
    <citation type="submission" date="2021-03" db="EMBL/GenBank/DDBJ databases">
        <authorList>
            <person name="Tagirdzhanova G."/>
        </authorList>
    </citation>
    <scope>NUCLEOTIDE SEQUENCE</scope>
</reference>
<sequence length="116" mass="13106">MTVLTTFNVEQFNVLGLDPFLVLGLITVGSGGVGWLLGPFLGNAVFGVAHRRVGGQIKEMEKDFYRRIKKHRVDPSGGSSANPVPDYYGEKIGSVKEYRNWMKDQRAFNRRRQTFL</sequence>
<evidence type="ECO:0000256" key="5">
    <source>
        <dbReference type="ARBA" id="ARBA00022792"/>
    </source>
</evidence>
<dbReference type="Proteomes" id="UP000664534">
    <property type="component" value="Unassembled WGS sequence"/>
</dbReference>
<evidence type="ECO:0000256" key="6">
    <source>
        <dbReference type="ARBA" id="ARBA00022927"/>
    </source>
</evidence>
<dbReference type="GO" id="GO:0030150">
    <property type="term" value="P:protein import into mitochondrial matrix"/>
    <property type="evidence" value="ECO:0007669"/>
    <property type="project" value="UniProtKB-UniRule"/>
</dbReference>
<evidence type="ECO:0000256" key="8">
    <source>
        <dbReference type="ARBA" id="ARBA00022989"/>
    </source>
</evidence>
<evidence type="ECO:0000256" key="9">
    <source>
        <dbReference type="ARBA" id="ARBA00023010"/>
    </source>
</evidence>
<keyword evidence="14" id="KW-1185">Reference proteome</keyword>
<comment type="function">
    <text evidence="12">Component of the PAM complex, a complex required for the translocation of transit peptide-containing proteins from the inner membrane into the mitochondrial matrix in an ATP-dependent manner.</text>
</comment>
<keyword evidence="8 12" id="KW-1133">Transmembrane helix</keyword>
<dbReference type="OrthoDB" id="5970083at2759"/>
<keyword evidence="10 12" id="KW-0496">Mitochondrion</keyword>
<keyword evidence="6 12" id="KW-0653">Protein transport</keyword>
<evidence type="ECO:0000256" key="2">
    <source>
        <dbReference type="ARBA" id="ARBA00006837"/>
    </source>
</evidence>
<keyword evidence="9 12" id="KW-0811">Translocation</keyword>
<dbReference type="EMBL" id="CAJPDT010000082">
    <property type="protein sequence ID" value="CAF9935232.1"/>
    <property type="molecule type" value="Genomic_DNA"/>
</dbReference>
<keyword evidence="4 12" id="KW-0812">Transmembrane</keyword>
<name>A0A8H3G230_9LECA</name>
<feature type="transmembrane region" description="Helical" evidence="12">
    <location>
        <begin position="20"/>
        <end position="42"/>
    </location>
</feature>